<evidence type="ECO:0000313" key="5">
    <source>
        <dbReference type="EMBL" id="GKX32292.1"/>
    </source>
</evidence>
<accession>A0A9W5YF11</accession>
<feature type="region of interest" description="Disordered" evidence="2">
    <location>
        <begin position="208"/>
        <end position="257"/>
    </location>
</feature>
<proteinExistence type="predicted"/>
<dbReference type="AlphaFoldDB" id="A0A9W5YF11"/>
<dbReference type="EMBL" id="BRLB01000031">
    <property type="protein sequence ID" value="GKX32292.1"/>
    <property type="molecule type" value="Genomic_DNA"/>
</dbReference>
<name>A0A9W5YF11_9FIRM</name>
<comment type="caution">
    <text evidence="5">The sequence shown here is derived from an EMBL/GenBank/DDBJ whole genome shotgun (WGS) entry which is preliminary data.</text>
</comment>
<reference evidence="5" key="1">
    <citation type="submission" date="2022-06" db="EMBL/GenBank/DDBJ databases">
        <title>Vallitalea longa sp. nov., an anaerobic bacterium isolated from marine sediment.</title>
        <authorList>
            <person name="Hirano S."/>
            <person name="Terahara T."/>
            <person name="Mori K."/>
            <person name="Hamada M."/>
            <person name="Matsumoto R."/>
            <person name="Kobayashi T."/>
        </authorList>
    </citation>
    <scope>NUCLEOTIDE SEQUENCE</scope>
    <source>
        <strain evidence="5">SH18-1</strain>
    </source>
</reference>
<evidence type="ECO:0000256" key="1">
    <source>
        <dbReference type="ARBA" id="ARBA00022737"/>
    </source>
</evidence>
<protein>
    <recommendedName>
        <fullName evidence="4">SLH domain-containing protein</fullName>
    </recommendedName>
</protein>
<keyword evidence="6" id="KW-1185">Reference proteome</keyword>
<feature type="chain" id="PRO_5040722600" description="SLH domain-containing protein" evidence="3">
    <location>
        <begin position="24"/>
        <end position="478"/>
    </location>
</feature>
<organism evidence="5 6">
    <name type="scientific">Vallitalea longa</name>
    <dbReference type="NCBI Taxonomy" id="2936439"/>
    <lineage>
        <taxon>Bacteria</taxon>
        <taxon>Bacillati</taxon>
        <taxon>Bacillota</taxon>
        <taxon>Clostridia</taxon>
        <taxon>Lachnospirales</taxon>
        <taxon>Vallitaleaceae</taxon>
        <taxon>Vallitalea</taxon>
    </lineage>
</organism>
<keyword evidence="1" id="KW-0677">Repeat</keyword>
<dbReference type="RefSeq" id="WP_281819774.1">
    <property type="nucleotide sequence ID" value="NZ_BRLB01000031.1"/>
</dbReference>
<dbReference type="Proteomes" id="UP001144256">
    <property type="component" value="Unassembled WGS sequence"/>
</dbReference>
<dbReference type="PROSITE" id="PS51272">
    <property type="entry name" value="SLH"/>
    <property type="match status" value="2"/>
</dbReference>
<gene>
    <name evidence="5" type="ORF">SH1V18_47720</name>
</gene>
<evidence type="ECO:0000256" key="3">
    <source>
        <dbReference type="SAM" id="SignalP"/>
    </source>
</evidence>
<feature type="compositionally biased region" description="Basic and acidic residues" evidence="2">
    <location>
        <begin position="224"/>
        <end position="243"/>
    </location>
</feature>
<feature type="signal peptide" evidence="3">
    <location>
        <begin position="1"/>
        <end position="23"/>
    </location>
</feature>
<feature type="domain" description="SLH" evidence="4">
    <location>
        <begin position="25"/>
        <end position="88"/>
    </location>
</feature>
<evidence type="ECO:0000313" key="6">
    <source>
        <dbReference type="Proteomes" id="UP001144256"/>
    </source>
</evidence>
<sequence length="478" mass="56295">MKKLSFSIILLICLTVNTMGVHANDEIIFSDVPEDNWATQNIKYLVSNNVINGFPDGTFKPSFNINKDAFIKMAVIALGYTDIEYDSKYWAANYINKALELGLIKEDQFFNYQEPITREEMASIISKAIDDKGNEKARDLIEDYVKDFSSVSYYYKEDVKDAYLLGIITGLPDGTFKPQNYSTRAEASAIIHRMMDKWQRKPFRAIQEDAPDEDNNDSSVSDNNGHEDNSSNKDNGNEVDERNNGSGTEIDEDTQIEYVHRVEDGEVIYSSEKIMKILKEYPLTPNQYSNDFEENNRMCTELNIKRMEYTQASKDAKEFIETLFTRDYKKLDKEKYAETLLYWLRAWWNYRDTSLKPKEFTKLWVDETEKWKVQQDIIFVTDSYRMGLINDRCHEILRGRMYFRYNNHENPDNIKHELELSEQMYSQVENLQMGKWYYVDVDVEMGRPMTNLNITWETSKFMLHSYHYLSDIRLVEGQ</sequence>
<dbReference type="PANTHER" id="PTHR43308">
    <property type="entry name" value="OUTER MEMBRANE PROTEIN ALPHA-RELATED"/>
    <property type="match status" value="1"/>
</dbReference>
<evidence type="ECO:0000259" key="4">
    <source>
        <dbReference type="PROSITE" id="PS51272"/>
    </source>
</evidence>
<dbReference type="InterPro" id="IPR051465">
    <property type="entry name" value="Cell_Envelope_Struct_Comp"/>
</dbReference>
<keyword evidence="3" id="KW-0732">Signal</keyword>
<feature type="domain" description="SLH" evidence="4">
    <location>
        <begin position="142"/>
        <end position="205"/>
    </location>
</feature>
<evidence type="ECO:0000256" key="2">
    <source>
        <dbReference type="SAM" id="MobiDB-lite"/>
    </source>
</evidence>
<dbReference type="Pfam" id="PF00395">
    <property type="entry name" value="SLH"/>
    <property type="match status" value="3"/>
</dbReference>
<dbReference type="InterPro" id="IPR001119">
    <property type="entry name" value="SLH_dom"/>
</dbReference>